<dbReference type="PROSITE" id="PS50245">
    <property type="entry name" value="CAP_GLY_2"/>
    <property type="match status" value="1"/>
</dbReference>
<dbReference type="SUPFAM" id="SSF52047">
    <property type="entry name" value="RNI-like"/>
    <property type="match status" value="1"/>
</dbReference>
<dbReference type="Pfam" id="PF01302">
    <property type="entry name" value="CAP_GLY"/>
    <property type="match status" value="1"/>
</dbReference>
<dbReference type="OrthoDB" id="5273213at2759"/>
<evidence type="ECO:0000256" key="2">
    <source>
        <dbReference type="SAM" id="MobiDB-lite"/>
    </source>
</evidence>
<sequence>MPASPDHQVGQRISYDGALCTIRYIGQVNGTNGDWLGVEWDDPSRGKHDGSHKEVRYFTCLSKSPKAASFVRPTRAADQPRTFLQALHEKYAPAAAADQAQASSGQQIVISGKVAEEIGFDKIRRQQAQLSELKIVILDGLRVASASAPGEQPISEVCPKVVELDVSRSLVVDFREVVHMCSQLKALRRLGLNGNRYQESLVAGIRGDSVREAFKSVKELALDETLLGWDSICHISHCFQSLVTLHASTNQLSRISPFFGATAAPETLTTLYLEFNDFTALGDLACLGQLTSLKNLHLKGNNISTVTADASQETPVFSHTLTHLDISYNKVSSWSFVDALPDSFPGLNSLRLAHNPVYEDPGFDKSSASTSAAGAAGSKATVTEEAYMITVARLACLQTLNFSAVTPTDRTNAEMFYLSRIGRQLASVPDSPEAEAAVTAKHRRYAELCELYDEPVVVRRKEVNPAFLEARLVNVAFRFCEPAQGVAEEDGVKAVEKHAQIPKTFDIYTVKGIAGRLFGRQPLKLRLIWETGEWDPVAGFDDAGDSSDEEDEDAAGERQGLERARATQEDANARLDSKTGRWIKREEELRDSPRQLGFCVDGLDVTIRVEPR</sequence>
<dbReference type="Gene3D" id="3.80.10.10">
    <property type="entry name" value="Ribonuclease Inhibitor"/>
    <property type="match status" value="2"/>
</dbReference>
<dbReference type="InterPro" id="IPR050328">
    <property type="entry name" value="Dev_Immune_Receptor"/>
</dbReference>
<comment type="caution">
    <text evidence="4">The sequence shown here is derived from an EMBL/GenBank/DDBJ whole genome shotgun (WGS) entry which is preliminary data.</text>
</comment>
<dbReference type="PANTHER" id="PTHR24373:SF275">
    <property type="entry name" value="TIR DOMAIN-CONTAINING PROTEIN"/>
    <property type="match status" value="1"/>
</dbReference>
<feature type="compositionally biased region" description="Basic and acidic residues" evidence="2">
    <location>
        <begin position="555"/>
        <end position="590"/>
    </location>
</feature>
<dbReference type="PANTHER" id="PTHR24373">
    <property type="entry name" value="SLIT RELATED LEUCINE-RICH REPEAT NEURONAL PROTEIN"/>
    <property type="match status" value="1"/>
</dbReference>
<dbReference type="AlphaFoldDB" id="A0A0G2HUA7"/>
<reference evidence="4 5" key="1">
    <citation type="submission" date="2015-05" db="EMBL/GenBank/DDBJ databases">
        <title>Distinctive expansion of gene families associated with plant cell wall degradation and secondary metabolism in the genomes of grapevine trunk pathogens.</title>
        <authorList>
            <person name="Lawrence D.P."/>
            <person name="Travadon R."/>
            <person name="Rolshausen P.E."/>
            <person name="Baumgartner K."/>
        </authorList>
    </citation>
    <scope>NUCLEOTIDE SEQUENCE [LARGE SCALE GENOMIC DNA]</scope>
    <source>
        <strain evidence="4">DA912</strain>
    </source>
</reference>
<protein>
    <submittedName>
        <fullName evidence="4">Putative tubulin-specific chaperone e</fullName>
    </submittedName>
</protein>
<feature type="region of interest" description="Disordered" evidence="2">
    <location>
        <begin position="538"/>
        <end position="590"/>
    </location>
</feature>
<evidence type="ECO:0000313" key="4">
    <source>
        <dbReference type="EMBL" id="KKY31675.1"/>
    </source>
</evidence>
<feature type="compositionally biased region" description="Acidic residues" evidence="2">
    <location>
        <begin position="542"/>
        <end position="554"/>
    </location>
</feature>
<dbReference type="Pfam" id="PF13516">
    <property type="entry name" value="LRR_6"/>
    <property type="match status" value="1"/>
</dbReference>
<proteinExistence type="predicted"/>
<dbReference type="Gene3D" id="2.30.30.190">
    <property type="entry name" value="CAP Gly-rich-like domain"/>
    <property type="match status" value="1"/>
</dbReference>
<keyword evidence="1" id="KW-0732">Signal</keyword>
<feature type="domain" description="CAP-Gly" evidence="3">
    <location>
        <begin position="26"/>
        <end position="72"/>
    </location>
</feature>
<gene>
    <name evidence="4" type="ORF">UCDDA912_g08399</name>
</gene>
<dbReference type="InterPro" id="IPR032675">
    <property type="entry name" value="LRR_dom_sf"/>
</dbReference>
<dbReference type="EMBL" id="LCUC01000369">
    <property type="protein sequence ID" value="KKY31675.1"/>
    <property type="molecule type" value="Genomic_DNA"/>
</dbReference>
<dbReference type="SUPFAM" id="SSF74924">
    <property type="entry name" value="Cap-Gly domain"/>
    <property type="match status" value="1"/>
</dbReference>
<dbReference type="InterPro" id="IPR036859">
    <property type="entry name" value="CAP-Gly_dom_sf"/>
</dbReference>
<keyword evidence="5" id="KW-1185">Reference proteome</keyword>
<evidence type="ECO:0000259" key="3">
    <source>
        <dbReference type="PROSITE" id="PS50245"/>
    </source>
</evidence>
<accession>A0A0G2HUA7</accession>
<evidence type="ECO:0000256" key="1">
    <source>
        <dbReference type="ARBA" id="ARBA00022729"/>
    </source>
</evidence>
<name>A0A0G2HUA7_9PEZI</name>
<dbReference type="STRING" id="1214573.A0A0G2HUA7"/>
<dbReference type="InterPro" id="IPR000938">
    <property type="entry name" value="CAP-Gly_domain"/>
</dbReference>
<organism evidence="4 5">
    <name type="scientific">Diaporthe ampelina</name>
    <dbReference type="NCBI Taxonomy" id="1214573"/>
    <lineage>
        <taxon>Eukaryota</taxon>
        <taxon>Fungi</taxon>
        <taxon>Dikarya</taxon>
        <taxon>Ascomycota</taxon>
        <taxon>Pezizomycotina</taxon>
        <taxon>Sordariomycetes</taxon>
        <taxon>Sordariomycetidae</taxon>
        <taxon>Diaporthales</taxon>
        <taxon>Diaporthaceae</taxon>
        <taxon>Diaporthe</taxon>
    </lineage>
</organism>
<reference evidence="4 5" key="2">
    <citation type="submission" date="2015-05" db="EMBL/GenBank/DDBJ databases">
        <authorList>
            <person name="Morales-Cruz A."/>
            <person name="Amrine K.C."/>
            <person name="Cantu D."/>
        </authorList>
    </citation>
    <scope>NUCLEOTIDE SEQUENCE [LARGE SCALE GENOMIC DNA]</scope>
    <source>
        <strain evidence="4">DA912</strain>
    </source>
</reference>
<dbReference type="Proteomes" id="UP000034680">
    <property type="component" value="Unassembled WGS sequence"/>
</dbReference>
<dbReference type="InterPro" id="IPR001611">
    <property type="entry name" value="Leu-rich_rpt"/>
</dbReference>
<evidence type="ECO:0000313" key="5">
    <source>
        <dbReference type="Proteomes" id="UP000034680"/>
    </source>
</evidence>
<dbReference type="PROSITE" id="PS51450">
    <property type="entry name" value="LRR"/>
    <property type="match status" value="1"/>
</dbReference>
<dbReference type="SMART" id="SM01052">
    <property type="entry name" value="CAP_GLY"/>
    <property type="match status" value="1"/>
</dbReference>